<dbReference type="SUPFAM" id="SSF51569">
    <property type="entry name" value="Aldolase"/>
    <property type="match status" value="1"/>
</dbReference>
<gene>
    <name evidence="2" type="ORF">GUH15_18225</name>
</gene>
<feature type="non-terminal residue" evidence="2">
    <location>
        <position position="1"/>
    </location>
</feature>
<dbReference type="GO" id="GO:0016051">
    <property type="term" value="P:carbohydrate biosynthetic process"/>
    <property type="evidence" value="ECO:0007669"/>
    <property type="project" value="InterPro"/>
</dbReference>
<dbReference type="InterPro" id="IPR051690">
    <property type="entry name" value="PseI-like"/>
</dbReference>
<sequence>PDMRKRFTLPVGLSDHTMSSSVAVASVALGARILEKHFILDRGIGGPDAAFSMNKEEFSEMVRCVREVEMALGKPTYELTEKVRNNRK</sequence>
<evidence type="ECO:0000259" key="1">
    <source>
        <dbReference type="Pfam" id="PF03102"/>
    </source>
</evidence>
<dbReference type="Gene3D" id="3.20.20.70">
    <property type="entry name" value="Aldolase class I"/>
    <property type="match status" value="1"/>
</dbReference>
<organism evidence="2 3">
    <name type="scientific">Xanthomonas citri pv. citri</name>
    <dbReference type="NCBI Taxonomy" id="611301"/>
    <lineage>
        <taxon>Bacteria</taxon>
        <taxon>Pseudomonadati</taxon>
        <taxon>Pseudomonadota</taxon>
        <taxon>Gammaproteobacteria</taxon>
        <taxon>Lysobacterales</taxon>
        <taxon>Lysobacteraceae</taxon>
        <taxon>Xanthomonas</taxon>
    </lineage>
</organism>
<dbReference type="EMBL" id="JAABFR010001458">
    <property type="protein sequence ID" value="MBD4337958.1"/>
    <property type="molecule type" value="Genomic_DNA"/>
</dbReference>
<dbReference type="AlphaFoldDB" id="A0A8I0HCQ5"/>
<dbReference type="PANTHER" id="PTHR42966">
    <property type="entry name" value="N-ACETYLNEURAMINATE SYNTHASE"/>
    <property type="match status" value="1"/>
</dbReference>
<reference evidence="2" key="1">
    <citation type="submission" date="2020-01" db="EMBL/GenBank/DDBJ databases">
        <authorList>
            <person name="Richard D."/>
        </authorList>
    </citation>
    <scope>NUCLEOTIDE SEQUENCE</scope>
    <source>
        <strain evidence="2">JP541</strain>
    </source>
</reference>
<proteinExistence type="predicted"/>
<dbReference type="Proteomes" id="UP000653002">
    <property type="component" value="Unassembled WGS sequence"/>
</dbReference>
<evidence type="ECO:0000313" key="2">
    <source>
        <dbReference type="EMBL" id="MBD4337958.1"/>
    </source>
</evidence>
<accession>A0A8I0HCQ5</accession>
<comment type="caution">
    <text evidence="2">The sequence shown here is derived from an EMBL/GenBank/DDBJ whole genome shotgun (WGS) entry which is preliminary data.</text>
</comment>
<dbReference type="InterPro" id="IPR013132">
    <property type="entry name" value="PseI/NeuA/B-like_N"/>
</dbReference>
<name>A0A8I0HCQ5_XANCI</name>
<dbReference type="GO" id="GO:0047444">
    <property type="term" value="F:N-acylneuraminate-9-phosphate synthase activity"/>
    <property type="evidence" value="ECO:0007669"/>
    <property type="project" value="TreeGrafter"/>
</dbReference>
<dbReference type="PANTHER" id="PTHR42966:SF2">
    <property type="entry name" value="PSEUDAMINIC ACID SYNTHASE"/>
    <property type="match status" value="1"/>
</dbReference>
<feature type="domain" description="PseI/NeuA/B-like" evidence="1">
    <location>
        <begin position="2"/>
        <end position="75"/>
    </location>
</feature>
<feature type="non-terminal residue" evidence="2">
    <location>
        <position position="88"/>
    </location>
</feature>
<dbReference type="Pfam" id="PF03102">
    <property type="entry name" value="NeuB"/>
    <property type="match status" value="1"/>
</dbReference>
<protein>
    <submittedName>
        <fullName evidence="2">Pseudaminic acid synthase</fullName>
    </submittedName>
</protein>
<dbReference type="InterPro" id="IPR013785">
    <property type="entry name" value="Aldolase_TIM"/>
</dbReference>
<evidence type="ECO:0000313" key="3">
    <source>
        <dbReference type="Proteomes" id="UP000653002"/>
    </source>
</evidence>